<keyword evidence="2" id="KW-1185">Reference proteome</keyword>
<evidence type="ECO:0000313" key="2">
    <source>
        <dbReference type="Proteomes" id="UP001497472"/>
    </source>
</evidence>
<protein>
    <submittedName>
        <fullName evidence="1">Uncharacterized protein</fullName>
    </submittedName>
</protein>
<dbReference type="AlphaFoldDB" id="A0AAV1IW49"/>
<proteinExistence type="predicted"/>
<name>A0AAV1IW49_9NEOP</name>
<comment type="caution">
    <text evidence="1">The sequence shown here is derived from an EMBL/GenBank/DDBJ whole genome shotgun (WGS) entry which is preliminary data.</text>
</comment>
<organism evidence="1 2">
    <name type="scientific">Leptosia nina</name>
    <dbReference type="NCBI Taxonomy" id="320188"/>
    <lineage>
        <taxon>Eukaryota</taxon>
        <taxon>Metazoa</taxon>
        <taxon>Ecdysozoa</taxon>
        <taxon>Arthropoda</taxon>
        <taxon>Hexapoda</taxon>
        <taxon>Insecta</taxon>
        <taxon>Pterygota</taxon>
        <taxon>Neoptera</taxon>
        <taxon>Endopterygota</taxon>
        <taxon>Lepidoptera</taxon>
        <taxon>Glossata</taxon>
        <taxon>Ditrysia</taxon>
        <taxon>Papilionoidea</taxon>
        <taxon>Pieridae</taxon>
        <taxon>Pierinae</taxon>
        <taxon>Leptosia</taxon>
    </lineage>
</organism>
<dbReference type="Proteomes" id="UP001497472">
    <property type="component" value="Unassembled WGS sequence"/>
</dbReference>
<dbReference type="EMBL" id="CAVLEF010000001">
    <property type="protein sequence ID" value="CAK1540835.1"/>
    <property type="molecule type" value="Genomic_DNA"/>
</dbReference>
<gene>
    <name evidence="1" type="ORF">LNINA_LOCUS856</name>
</gene>
<sequence>MEGTINNVNAGFSGRCRTILLIINFVSGPQREAAASVWLRGESNTKDYPRRSFLRFEVCVMSSSFLFIDQASASSRYSFSSRDRCGDPGPAEAAGAPLTPAAARTYFCN</sequence>
<accession>A0AAV1IW49</accession>
<reference evidence="1 2" key="1">
    <citation type="submission" date="2023-11" db="EMBL/GenBank/DDBJ databases">
        <authorList>
            <person name="Okamura Y."/>
        </authorList>
    </citation>
    <scope>NUCLEOTIDE SEQUENCE [LARGE SCALE GENOMIC DNA]</scope>
</reference>
<evidence type="ECO:0000313" key="1">
    <source>
        <dbReference type="EMBL" id="CAK1540835.1"/>
    </source>
</evidence>